<feature type="domain" description="Nucleoporin Nup133/Nup155-like C-terminal" evidence="8">
    <location>
        <begin position="767"/>
        <end position="1026"/>
    </location>
</feature>
<evidence type="ECO:0000256" key="1">
    <source>
        <dbReference type="ARBA" id="ARBA00004259"/>
    </source>
</evidence>
<accession>A0A0P5MHN3</accession>
<dbReference type="InterPro" id="IPR014908">
    <property type="entry name" value="Nucleoporin_Nup133/Nup155_N"/>
</dbReference>
<keyword evidence="4" id="KW-0509">mRNA transport</keyword>
<keyword evidence="5" id="KW-0653">Protein transport</keyword>
<dbReference type="Pfam" id="PF03177">
    <property type="entry name" value="Nucleoporin_C"/>
    <property type="match status" value="1"/>
</dbReference>
<dbReference type="AlphaFoldDB" id="A0A0P5MHN3"/>
<dbReference type="GO" id="GO:0016973">
    <property type="term" value="P:poly(A)+ mRNA export from nucleus"/>
    <property type="evidence" value="ECO:0007669"/>
    <property type="project" value="TreeGrafter"/>
</dbReference>
<comment type="subcellular location">
    <subcellularLocation>
        <location evidence="1">Nucleus envelope</location>
    </subcellularLocation>
</comment>
<evidence type="ECO:0000256" key="2">
    <source>
        <dbReference type="ARBA" id="ARBA00005569"/>
    </source>
</evidence>
<organism evidence="10">
    <name type="scientific">Daphnia magna</name>
    <dbReference type="NCBI Taxonomy" id="35525"/>
    <lineage>
        <taxon>Eukaryota</taxon>
        <taxon>Metazoa</taxon>
        <taxon>Ecdysozoa</taxon>
        <taxon>Arthropoda</taxon>
        <taxon>Crustacea</taxon>
        <taxon>Branchiopoda</taxon>
        <taxon>Diplostraca</taxon>
        <taxon>Cladocera</taxon>
        <taxon>Anomopoda</taxon>
        <taxon>Daphniidae</taxon>
        <taxon>Daphnia</taxon>
    </lineage>
</organism>
<dbReference type="Gene3D" id="2.130.10.10">
    <property type="entry name" value="YVTN repeat-like/Quinoprotein amine dehydrogenase"/>
    <property type="match status" value="1"/>
</dbReference>
<dbReference type="OrthoDB" id="6342440at2759"/>
<feature type="domain" description="Nucleoporin Nup133/Nup155-like N-terminal" evidence="9">
    <location>
        <begin position="41"/>
        <end position="339"/>
    </location>
</feature>
<dbReference type="Pfam" id="PF08801">
    <property type="entry name" value="Nucleoporin_N"/>
    <property type="match status" value="1"/>
</dbReference>
<dbReference type="GO" id="GO:0017056">
    <property type="term" value="F:structural constituent of nuclear pore"/>
    <property type="evidence" value="ECO:0007669"/>
    <property type="project" value="InterPro"/>
</dbReference>
<keyword evidence="6" id="KW-0811">Translocation</keyword>
<dbReference type="Gene3D" id="1.20.58.1380">
    <property type="match status" value="1"/>
</dbReference>
<dbReference type="Gene3D" id="1.25.40.700">
    <property type="match status" value="1"/>
</dbReference>
<evidence type="ECO:0000256" key="4">
    <source>
        <dbReference type="ARBA" id="ARBA00022816"/>
    </source>
</evidence>
<dbReference type="SUPFAM" id="SSF117289">
    <property type="entry name" value="Nucleoporin domain"/>
    <property type="match status" value="1"/>
</dbReference>
<evidence type="ECO:0000256" key="5">
    <source>
        <dbReference type="ARBA" id="ARBA00022927"/>
    </source>
</evidence>
<dbReference type="InterPro" id="IPR037624">
    <property type="entry name" value="Nup133-like"/>
</dbReference>
<protein>
    <submittedName>
        <fullName evidence="10">Nuclear pore complex protein Nup133</fullName>
    </submittedName>
</protein>
<sequence length="1116" mass="125246">MDRKNLLKVGRRNSLNISSRSLNASRNLAETSNYALENFGTSLPVAVIELIASAERKTECSVTLSKDGWAWFVCGRQLVIWKFSKSTSVSLAMTPSRKSIAVSSPKCHELTLPPSDLAHKSDLVAVFSSEPDSVPSCIAVSPEGTVRYWDSVAHENFFVEINADLQGQECDTLSEAMPLGCLVATTTASILLLTPRTTDGRPNIQCRNFKTPQGLLGSISRRMSSLIFGSISTHQSTETRLVKLLSQRKDRNTLEVQILCSQTLQYWQVGETERLLYQCDIDKWARDSLIAHVWSRSNAIHHLRVWVLDAQVHKSELVLLIAASNPNLNSQIQYALAALPLQTSSPPTGFDSFCVLKFATDMSERSDSSSLESPPPPQCRFVLVGSTAYLYSDKWILCVPSNEPLEEPDRLEVRAPNERFLGAGVFNQRPVFFSTRHGVLVLQPSSGGPNDSQSFIDESIMEHSHIMAETLDPAQIESTSSKLKMAFFNFCRKNVYETQTLLEDLFSSPTSKGQIDSLLDRMVVELSQKIIDDYPASDPRWTDSVPAGHESTFTTVSLLVLHQLEDKVKAHDLFLTFLRNMSIWGDLTAIGDRRGAKSSAFVLMEHAEKLRSALALRALHTPGSTLIDTAIRRVLQERAVEQTNDKLTQQDHFYRNILALGDFFPCFVDVVCETVASMGGSPSDKVKPISNAANFIVAMTNAARDYRARNIDLLEQCENSFETLPWIAAPGPRSVRSSIVRLLHLLVEEGVANADDAGLRSNLWSQAANLADILLDALKLYLDSCEENGSVFAQARQEVQSERSAILDLFLKGREFDRAALLAEKYVDFAALLTVCDETMNEDKLNVYIDKLGDSGFTEFACKWYMQRNQREKLLRLRRPEVSTFLENHPDILWVDQSENELYLEAARTLTNLASMEKDLYSRKRTLLSLAKLHLVTEEKLGPDPEVVQAEMEIVEAELALLMHQEQLPAMVLQAYDLDPNTMRVFTASELIEMYICDENVLANELDFKKALDLLNFLENPDERESRRLRIWAKAILRDAWTQFDMDNVLQSISGTIFFKIIEFALGTGEDLADLLPNPEEILQEPQLSELAGNDVFQFLLKAVYEHVNSLMEATR</sequence>
<proteinExistence type="inferred from homology"/>
<keyword evidence="3" id="KW-0813">Transport</keyword>
<comment type="similarity">
    <text evidence="2">Belongs to the nucleoporin Nup133 family.</text>
</comment>
<evidence type="ECO:0000313" key="10">
    <source>
        <dbReference type="EMBL" id="JAN59739.1"/>
    </source>
</evidence>
<evidence type="ECO:0000259" key="8">
    <source>
        <dbReference type="Pfam" id="PF03177"/>
    </source>
</evidence>
<reference evidence="10" key="1">
    <citation type="submission" date="2015-10" db="EMBL/GenBank/DDBJ databases">
        <title>EvidentialGene: Evidence-directed Construction of Complete mRNA Transcriptomes without Genomes.</title>
        <authorList>
            <person name="Gilbert D.G."/>
        </authorList>
    </citation>
    <scope>NUCLEOTIDE SEQUENCE</scope>
</reference>
<evidence type="ECO:0000256" key="6">
    <source>
        <dbReference type="ARBA" id="ARBA00023010"/>
    </source>
</evidence>
<dbReference type="GO" id="GO:0031080">
    <property type="term" value="C:nuclear pore outer ring"/>
    <property type="evidence" value="ECO:0007669"/>
    <property type="project" value="TreeGrafter"/>
</dbReference>
<evidence type="ECO:0000256" key="3">
    <source>
        <dbReference type="ARBA" id="ARBA00022448"/>
    </source>
</evidence>
<dbReference type="PANTHER" id="PTHR13405:SF11">
    <property type="entry name" value="NUCLEAR PORE COMPLEX PROTEIN NUP133"/>
    <property type="match status" value="1"/>
</dbReference>
<dbReference type="EMBL" id="GDIQ01034998">
    <property type="protein sequence ID" value="JAN59739.1"/>
    <property type="molecule type" value="Transcribed_RNA"/>
</dbReference>
<dbReference type="GO" id="GO:0000972">
    <property type="term" value="P:transcription-dependent tethering of RNA polymerase II gene DNA at nuclear periphery"/>
    <property type="evidence" value="ECO:0007669"/>
    <property type="project" value="TreeGrafter"/>
</dbReference>
<dbReference type="GO" id="GO:0006606">
    <property type="term" value="P:protein import into nucleus"/>
    <property type="evidence" value="ECO:0007669"/>
    <property type="project" value="TreeGrafter"/>
</dbReference>
<dbReference type="FunFam" id="1.25.40.700:FF:000003">
    <property type="entry name" value="Nuclear pore complex protein Nup133"/>
    <property type="match status" value="1"/>
</dbReference>
<dbReference type="InterPro" id="IPR007187">
    <property type="entry name" value="Nucleoporin_Nup133/Nup155_C"/>
</dbReference>
<keyword evidence="7" id="KW-0539">Nucleus</keyword>
<evidence type="ECO:0000259" key="9">
    <source>
        <dbReference type="Pfam" id="PF08801"/>
    </source>
</evidence>
<dbReference type="PANTHER" id="PTHR13405">
    <property type="entry name" value="NUCLEAR PORE COMPLEX PROTEIN NUP133"/>
    <property type="match status" value="1"/>
</dbReference>
<name>A0A0P5MHN3_9CRUS</name>
<evidence type="ECO:0000256" key="7">
    <source>
        <dbReference type="ARBA" id="ARBA00023242"/>
    </source>
</evidence>
<dbReference type="InterPro" id="IPR015943">
    <property type="entry name" value="WD40/YVTN_repeat-like_dom_sf"/>
</dbReference>